<dbReference type="RefSeq" id="WP_012159971.1">
    <property type="nucleotide sequence ID" value="NC_009922.1"/>
</dbReference>
<keyword evidence="3" id="KW-1185">Reference proteome</keyword>
<proteinExistence type="predicted"/>
<dbReference type="OrthoDB" id="9901912at2"/>
<reference evidence="3" key="1">
    <citation type="submission" date="2007-10" db="EMBL/GenBank/DDBJ databases">
        <title>Complete genome of Alkaliphilus oremlandii OhILAs.</title>
        <authorList>
            <person name="Copeland A."/>
            <person name="Lucas S."/>
            <person name="Lapidus A."/>
            <person name="Barry K."/>
            <person name="Detter J.C."/>
            <person name="Glavina del Rio T."/>
            <person name="Hammon N."/>
            <person name="Israni S."/>
            <person name="Dalin E."/>
            <person name="Tice H."/>
            <person name="Pitluck S."/>
            <person name="Chain P."/>
            <person name="Malfatti S."/>
            <person name="Shin M."/>
            <person name="Vergez L."/>
            <person name="Schmutz J."/>
            <person name="Larimer F."/>
            <person name="Land M."/>
            <person name="Hauser L."/>
            <person name="Kyrpides N."/>
            <person name="Mikhailova N."/>
            <person name="Stolz J.F."/>
            <person name="Dawson A."/>
            <person name="Fisher E."/>
            <person name="Crable B."/>
            <person name="Perera E."/>
            <person name="Lisak J."/>
            <person name="Ranganathan M."/>
            <person name="Basu P."/>
            <person name="Richardson P."/>
        </authorList>
    </citation>
    <scope>NUCLEOTIDE SEQUENCE [LARGE SCALE GENOMIC DNA]</scope>
    <source>
        <strain evidence="3">OhILAs</strain>
    </source>
</reference>
<keyword evidence="1" id="KW-0472">Membrane</keyword>
<sequence length="62" mass="7226">MSIVYAVVSILLVILCLGVPAIATVFFFKRFGKAPRSNEDYLLEKIRDLENRIKKLEDEFYE</sequence>
<evidence type="ECO:0000313" key="3">
    <source>
        <dbReference type="Proteomes" id="UP000000269"/>
    </source>
</evidence>
<evidence type="ECO:0008006" key="4">
    <source>
        <dbReference type="Google" id="ProtNLM"/>
    </source>
</evidence>
<feature type="transmembrane region" description="Helical" evidence="1">
    <location>
        <begin position="6"/>
        <end position="28"/>
    </location>
</feature>
<gene>
    <name evidence="2" type="ordered locus">Clos_2126</name>
</gene>
<organism evidence="2 3">
    <name type="scientific">Alkaliphilus oremlandii (strain OhILAs)</name>
    <name type="common">Clostridium oremlandii (strain OhILAs)</name>
    <dbReference type="NCBI Taxonomy" id="350688"/>
    <lineage>
        <taxon>Bacteria</taxon>
        <taxon>Bacillati</taxon>
        <taxon>Bacillota</taxon>
        <taxon>Clostridia</taxon>
        <taxon>Peptostreptococcales</taxon>
        <taxon>Natronincolaceae</taxon>
        <taxon>Alkaliphilus</taxon>
    </lineage>
</organism>
<keyword evidence="1" id="KW-1133">Transmembrane helix</keyword>
<accession>A8MIN0</accession>
<dbReference type="Proteomes" id="UP000000269">
    <property type="component" value="Chromosome"/>
</dbReference>
<dbReference type="AlphaFoldDB" id="A8MIN0"/>
<keyword evidence="1" id="KW-0812">Transmembrane</keyword>
<evidence type="ECO:0000256" key="1">
    <source>
        <dbReference type="SAM" id="Phobius"/>
    </source>
</evidence>
<evidence type="ECO:0000313" key="2">
    <source>
        <dbReference type="EMBL" id="ABW19662.1"/>
    </source>
</evidence>
<protein>
    <recommendedName>
        <fullName evidence="4">Phage shock protein B</fullName>
    </recommendedName>
</protein>
<name>A8MIN0_ALKOO</name>
<dbReference type="KEGG" id="aoe:Clos_2126"/>
<dbReference type="HOGENOM" id="CLU_2893929_0_0_9"/>
<dbReference type="EMBL" id="CP000853">
    <property type="protein sequence ID" value="ABW19662.1"/>
    <property type="molecule type" value="Genomic_DNA"/>
</dbReference>